<dbReference type="PANTHER" id="PTHR43011:SF1">
    <property type="entry name" value="IRON-SULFUR CLUSTER ASSEMBLY 2 HOMOLOG, MITOCHONDRIAL"/>
    <property type="match status" value="1"/>
</dbReference>
<evidence type="ECO:0008006" key="5">
    <source>
        <dbReference type="Google" id="ProtNLM"/>
    </source>
</evidence>
<evidence type="ECO:0000313" key="4">
    <source>
        <dbReference type="Proteomes" id="UP000262825"/>
    </source>
</evidence>
<dbReference type="PANTHER" id="PTHR43011">
    <property type="entry name" value="IRON-SULFUR CLUSTER ASSEMBLY 2 HOMOLOG, MITOCHONDRIAL"/>
    <property type="match status" value="1"/>
</dbReference>
<dbReference type="GO" id="GO:0005506">
    <property type="term" value="F:iron ion binding"/>
    <property type="evidence" value="ECO:0007669"/>
    <property type="project" value="TreeGrafter"/>
</dbReference>
<comment type="similarity">
    <text evidence="1">Belongs to the HesB/IscA family.</text>
</comment>
<dbReference type="Proteomes" id="UP000262825">
    <property type="component" value="Unassembled WGS sequence"/>
</dbReference>
<organism evidence="3 4">
    <name type="scientific">Saccharomycodes ludwigii</name>
    <dbReference type="NCBI Taxonomy" id="36035"/>
    <lineage>
        <taxon>Eukaryota</taxon>
        <taxon>Fungi</taxon>
        <taxon>Dikarya</taxon>
        <taxon>Ascomycota</taxon>
        <taxon>Saccharomycotina</taxon>
        <taxon>Saccharomycetes</taxon>
        <taxon>Saccharomycodales</taxon>
        <taxon>Saccharomycodaceae</taxon>
        <taxon>Saccharomycodes</taxon>
    </lineage>
</organism>
<dbReference type="GO" id="GO:0051539">
    <property type="term" value="F:4 iron, 4 sulfur cluster binding"/>
    <property type="evidence" value="ECO:0007669"/>
    <property type="project" value="TreeGrafter"/>
</dbReference>
<keyword evidence="4" id="KW-1185">Reference proteome</keyword>
<dbReference type="VEuPathDB" id="FungiDB:SCODWIG_03711"/>
<name>A0A376BCU7_9ASCO</name>
<evidence type="ECO:0000256" key="2">
    <source>
        <dbReference type="SAM" id="MobiDB-lite"/>
    </source>
</evidence>
<protein>
    <recommendedName>
        <fullName evidence="5">FeS cluster biogenesis domain-containing protein</fullName>
    </recommendedName>
</protein>
<proteinExistence type="inferred from homology"/>
<feature type="region of interest" description="Disordered" evidence="2">
    <location>
        <begin position="160"/>
        <end position="181"/>
    </location>
</feature>
<dbReference type="GO" id="GO:0005739">
    <property type="term" value="C:mitochondrion"/>
    <property type="evidence" value="ECO:0007669"/>
    <property type="project" value="TreeGrafter"/>
</dbReference>
<dbReference type="SUPFAM" id="SSF89360">
    <property type="entry name" value="HesB-like domain"/>
    <property type="match status" value="1"/>
</dbReference>
<feature type="compositionally biased region" description="Acidic residues" evidence="2">
    <location>
        <begin position="172"/>
        <end position="181"/>
    </location>
</feature>
<accession>A0A376BCU7</accession>
<sequence length="244" mass="27143">MNFSSGIKLLPRSINITQKKLLLFPSKFITPNYNIKRFLLTGSNDILVKPTEILATTPNFKLTNFLKISERASNRLNEIYNGGANNNHISTTANHNKEIMNITVESGGCHGYQYNLKLISEKEILTEVDNWYPIENYQDLVNLCTKNNKDPVVVEHVTTNETSESTIAQEEKSDDDAEDDDDFGNENSILFVLPSKAKICIDTKSLSILNNTVLIYSTELIGSSFKIQGGGMKSSCGCGSSFDI</sequence>
<dbReference type="GO" id="GO:0016226">
    <property type="term" value="P:iron-sulfur cluster assembly"/>
    <property type="evidence" value="ECO:0007669"/>
    <property type="project" value="TreeGrafter"/>
</dbReference>
<dbReference type="Gene3D" id="2.60.300.12">
    <property type="entry name" value="HesB-like domain"/>
    <property type="match status" value="1"/>
</dbReference>
<dbReference type="OrthoDB" id="3973108at2759"/>
<dbReference type="InterPro" id="IPR035903">
    <property type="entry name" value="HesB-like_dom_sf"/>
</dbReference>
<gene>
    <name evidence="3" type="ORF">SCODWIG_03711</name>
</gene>
<dbReference type="GO" id="GO:0051537">
    <property type="term" value="F:2 iron, 2 sulfur cluster binding"/>
    <property type="evidence" value="ECO:0007669"/>
    <property type="project" value="TreeGrafter"/>
</dbReference>
<evidence type="ECO:0000256" key="1">
    <source>
        <dbReference type="ARBA" id="ARBA00006718"/>
    </source>
</evidence>
<dbReference type="AlphaFoldDB" id="A0A376BCU7"/>
<reference evidence="4" key="1">
    <citation type="submission" date="2018-06" db="EMBL/GenBank/DDBJ databases">
        <authorList>
            <person name="Guldener U."/>
        </authorList>
    </citation>
    <scope>NUCLEOTIDE SEQUENCE [LARGE SCALE GENOMIC DNA]</scope>
    <source>
        <strain evidence="4">UTAD17</strain>
    </source>
</reference>
<dbReference type="EMBL" id="UFAJ01001013">
    <property type="protein sequence ID" value="SSD61950.1"/>
    <property type="molecule type" value="Genomic_DNA"/>
</dbReference>
<evidence type="ECO:0000313" key="3">
    <source>
        <dbReference type="EMBL" id="SSD61950.1"/>
    </source>
</evidence>